<evidence type="ECO:0000256" key="1">
    <source>
        <dbReference type="ARBA" id="ARBA00023015"/>
    </source>
</evidence>
<dbReference type="PANTHER" id="PTHR30055:SF234">
    <property type="entry name" value="HTH-TYPE TRANSCRIPTIONAL REGULATOR BETI"/>
    <property type="match status" value="1"/>
</dbReference>
<dbReference type="SUPFAM" id="SSF48498">
    <property type="entry name" value="Tetracyclin repressor-like, C-terminal domain"/>
    <property type="match status" value="1"/>
</dbReference>
<dbReference type="PATRIC" id="fig|1449351.3.peg.3442"/>
<dbReference type="InterPro" id="IPR009057">
    <property type="entry name" value="Homeodomain-like_sf"/>
</dbReference>
<organism evidence="6 7">
    <name type="scientific">Roseivivax isoporae LMG 25204</name>
    <dbReference type="NCBI Taxonomy" id="1449351"/>
    <lineage>
        <taxon>Bacteria</taxon>
        <taxon>Pseudomonadati</taxon>
        <taxon>Pseudomonadota</taxon>
        <taxon>Alphaproteobacteria</taxon>
        <taxon>Rhodobacterales</taxon>
        <taxon>Roseobacteraceae</taxon>
        <taxon>Roseivivax</taxon>
    </lineage>
</organism>
<name>X7F6G0_9RHOB</name>
<keyword evidence="2 4" id="KW-0238">DNA-binding</keyword>
<dbReference type="PANTHER" id="PTHR30055">
    <property type="entry name" value="HTH-TYPE TRANSCRIPTIONAL REGULATOR RUTR"/>
    <property type="match status" value="1"/>
</dbReference>
<dbReference type="OrthoDB" id="7185252at2"/>
<dbReference type="InterPro" id="IPR050109">
    <property type="entry name" value="HTH-type_TetR-like_transc_reg"/>
</dbReference>
<dbReference type="AlphaFoldDB" id="X7F6G0"/>
<feature type="DNA-binding region" description="H-T-H motif" evidence="4">
    <location>
        <begin position="33"/>
        <end position="52"/>
    </location>
</feature>
<gene>
    <name evidence="6" type="ORF">RISW2_11890</name>
</gene>
<proteinExistence type="predicted"/>
<keyword evidence="3" id="KW-0804">Transcription</keyword>
<dbReference type="Pfam" id="PF00440">
    <property type="entry name" value="TetR_N"/>
    <property type="match status" value="1"/>
</dbReference>
<evidence type="ECO:0000256" key="3">
    <source>
        <dbReference type="ARBA" id="ARBA00023163"/>
    </source>
</evidence>
<dbReference type="Proteomes" id="UP000023430">
    <property type="component" value="Unassembled WGS sequence"/>
</dbReference>
<dbReference type="Gene3D" id="1.10.357.10">
    <property type="entry name" value="Tetracycline Repressor, domain 2"/>
    <property type="match status" value="1"/>
</dbReference>
<dbReference type="eggNOG" id="COG1309">
    <property type="taxonomic scope" value="Bacteria"/>
</dbReference>
<dbReference type="InterPro" id="IPR001647">
    <property type="entry name" value="HTH_TetR"/>
</dbReference>
<dbReference type="PROSITE" id="PS50977">
    <property type="entry name" value="HTH_TETR_2"/>
    <property type="match status" value="1"/>
</dbReference>
<comment type="caution">
    <text evidence="6">The sequence shown here is derived from an EMBL/GenBank/DDBJ whole genome shotgun (WGS) entry which is preliminary data.</text>
</comment>
<dbReference type="GO" id="GO:0003700">
    <property type="term" value="F:DNA-binding transcription factor activity"/>
    <property type="evidence" value="ECO:0007669"/>
    <property type="project" value="TreeGrafter"/>
</dbReference>
<evidence type="ECO:0000256" key="2">
    <source>
        <dbReference type="ARBA" id="ARBA00023125"/>
    </source>
</evidence>
<accession>X7F6G0</accession>
<dbReference type="InterPro" id="IPR036271">
    <property type="entry name" value="Tet_transcr_reg_TetR-rel_C_sf"/>
</dbReference>
<dbReference type="EMBL" id="JAME01000029">
    <property type="protein sequence ID" value="ETX27639.1"/>
    <property type="molecule type" value="Genomic_DNA"/>
</dbReference>
<evidence type="ECO:0000313" key="6">
    <source>
        <dbReference type="EMBL" id="ETX27639.1"/>
    </source>
</evidence>
<keyword evidence="7" id="KW-1185">Reference proteome</keyword>
<feature type="domain" description="HTH tetR-type" evidence="5">
    <location>
        <begin position="10"/>
        <end position="70"/>
    </location>
</feature>
<dbReference type="PRINTS" id="PR00455">
    <property type="entry name" value="HTHTETR"/>
</dbReference>
<dbReference type="STRING" id="1449351.RISW2_11890"/>
<evidence type="ECO:0000259" key="5">
    <source>
        <dbReference type="PROSITE" id="PS50977"/>
    </source>
</evidence>
<dbReference type="GO" id="GO:0000976">
    <property type="term" value="F:transcription cis-regulatory region binding"/>
    <property type="evidence" value="ECO:0007669"/>
    <property type="project" value="TreeGrafter"/>
</dbReference>
<sequence length="212" mass="23289">MAGLRERQKADRETRILRAAATRFRADGYRAVRIEDLAEAAEVSVGTVYNYYRTKGDILIATVAMEVEEVLAQGAAILDAPPPGVADAILRLIGGYYDHSLEYLSKEMWRTAMALAIEAPDTPNGRRYAALDAALAAQVTDLLLRLQERGEVRAEVDARAVGQVLFNNLNMMFLEFVKDDGMTLQDLHAAVARQTRPVARLIATRTGQGDAP</sequence>
<keyword evidence="1" id="KW-0805">Transcription regulation</keyword>
<dbReference type="SUPFAM" id="SSF46689">
    <property type="entry name" value="Homeodomain-like"/>
    <property type="match status" value="1"/>
</dbReference>
<evidence type="ECO:0000256" key="4">
    <source>
        <dbReference type="PROSITE-ProRule" id="PRU00335"/>
    </source>
</evidence>
<protein>
    <submittedName>
        <fullName evidence="6">TetR family transcriptional regulator</fullName>
    </submittedName>
</protein>
<dbReference type="RefSeq" id="WP_043773400.1">
    <property type="nucleotide sequence ID" value="NZ_JAME01000029.1"/>
</dbReference>
<reference evidence="6 7" key="1">
    <citation type="submission" date="2014-01" db="EMBL/GenBank/DDBJ databases">
        <title>Roseivivax isoporae LMG 25204 Genome Sequencing.</title>
        <authorList>
            <person name="Lai Q."/>
            <person name="Li G."/>
            <person name="Shao Z."/>
        </authorList>
    </citation>
    <scope>NUCLEOTIDE SEQUENCE [LARGE SCALE GENOMIC DNA]</scope>
    <source>
        <strain evidence="6 7">LMG 25204</strain>
    </source>
</reference>
<evidence type="ECO:0000313" key="7">
    <source>
        <dbReference type="Proteomes" id="UP000023430"/>
    </source>
</evidence>